<sequence>MKETDRKFDSEIVRAISETNIYIHKKNCRQLRLLNINELKKFSHQIKVSNFSEEFIGKLWQLGFIQADCILSSVPLPNEDFIEFGKEDDTFLYADERGIQGVGEDFYKTLTELERLSDDIRLLFHPFRCYTLYHLNKMITLSVLVISFSCPENREKLISNIDSLTQRMLTPQTKELFKYWNNLVSLCVISESSVHRLIYHKVRWHNNFEDDYESMLKKLQELQPMISSLFEQIGEDAIETYRRELCQQAEEIDPNKNLHLIIRLINATQREQLKGSIAATMLFLSMAETLRRNLERTFNKEYPEEDECGFGTVFPEAKIELQGSRRVLDENRIVVNQFLRRFGLDYGIRVNIYVEGDTEFAALKTEFAENSSILVINLKGAFVEKNGKGVAFRESLRNDLKSKAFSLIVFDREQYPDPSNNFRAVKQAAKNDEICGRFFVAKPDFEMENFTIPELAQITLQIVEENGITGLHPSDIEEVAKDAETGKEFFKSLRTLSPDLTRIDKGEKWGQYLMSYAKSHPRSKEFGNEKDRLINQITALAYHCCASSYEVTRKNYKIDPDTGKLLKR</sequence>
<gene>
    <name evidence="1" type="ORF">GF339_10725</name>
</gene>
<organism evidence="1 2">
    <name type="scientific">candidate division KSB3 bacterium</name>
    <dbReference type="NCBI Taxonomy" id="2044937"/>
    <lineage>
        <taxon>Bacteria</taxon>
        <taxon>candidate division KSB3</taxon>
    </lineage>
</organism>
<proteinExistence type="predicted"/>
<evidence type="ECO:0000313" key="1">
    <source>
        <dbReference type="EMBL" id="MBD3325050.1"/>
    </source>
</evidence>
<evidence type="ECO:0000313" key="2">
    <source>
        <dbReference type="Proteomes" id="UP000649604"/>
    </source>
</evidence>
<comment type="caution">
    <text evidence="1">The sequence shown here is derived from an EMBL/GenBank/DDBJ whole genome shotgun (WGS) entry which is preliminary data.</text>
</comment>
<name>A0A9D5Q5W0_9BACT</name>
<dbReference type="Proteomes" id="UP000649604">
    <property type="component" value="Unassembled WGS sequence"/>
</dbReference>
<reference evidence="1" key="1">
    <citation type="submission" date="2019-11" db="EMBL/GenBank/DDBJ databases">
        <title>Microbial mats filling the niche in hypersaline microbial mats.</title>
        <authorList>
            <person name="Wong H.L."/>
            <person name="Macleod F.I."/>
            <person name="White R.A. III"/>
            <person name="Burns B.P."/>
        </authorList>
    </citation>
    <scope>NUCLEOTIDE SEQUENCE</scope>
    <source>
        <strain evidence="1">Rbin_158</strain>
    </source>
</reference>
<dbReference type="EMBL" id="WJJP01000346">
    <property type="protein sequence ID" value="MBD3325050.1"/>
    <property type="molecule type" value="Genomic_DNA"/>
</dbReference>
<dbReference type="AlphaFoldDB" id="A0A9D5Q5W0"/>
<protein>
    <submittedName>
        <fullName evidence="1">Uncharacterized protein</fullName>
    </submittedName>
</protein>
<accession>A0A9D5Q5W0</accession>